<feature type="region of interest" description="Disordered" evidence="1">
    <location>
        <begin position="1"/>
        <end position="66"/>
    </location>
</feature>
<dbReference type="InterPro" id="IPR010870">
    <property type="entry name" value="Porin_O/P"/>
</dbReference>
<keyword evidence="3" id="KW-1185">Reference proteome</keyword>
<evidence type="ECO:0000313" key="2">
    <source>
        <dbReference type="EMBL" id="MFC6389976.1"/>
    </source>
</evidence>
<dbReference type="RefSeq" id="WP_192280109.1">
    <property type="nucleotide sequence ID" value="NZ_JBHSTT010000037.1"/>
</dbReference>
<dbReference type="Gene3D" id="2.40.160.10">
    <property type="entry name" value="Porin"/>
    <property type="match status" value="1"/>
</dbReference>
<protein>
    <submittedName>
        <fullName evidence="2">OprO/OprP family phosphate-selective porin</fullName>
    </submittedName>
</protein>
<proteinExistence type="predicted"/>
<dbReference type="Pfam" id="PF07396">
    <property type="entry name" value="Porin_O_P"/>
    <property type="match status" value="1"/>
</dbReference>
<name>A0ABW1WP24_9HYPH</name>
<dbReference type="InterPro" id="IPR023614">
    <property type="entry name" value="Porin_dom_sf"/>
</dbReference>
<evidence type="ECO:0000313" key="3">
    <source>
        <dbReference type="Proteomes" id="UP001596237"/>
    </source>
</evidence>
<sequence length="447" mass="48729">MAAAPEAEVSERDERSRSARTARTRGNGHGNGGAPPAPRRSSSQAQTGESGARPPQAAPKTGVSVGERGISLVSEDRSIKLRLTGRIHLDANSFRSTRPFTTTGEGFLIRRGWYETYLNYLDSWEAGLQIDTSNLLQPVFDAVVAYRGFKPFIITAGNLREPFSLQQMSNINQDTFIERAAVDALAPARSVGVTVEANGERWTAVVGGFLGNINRGVEMGGQAVTARATYAPYLEKTDLVHLGIAGSYRRFDGNDRPTTLNSLNATDAVGAAFITTRAIAGASSLARLGLEAAVQLGPVRVQGEYIRNEVERDLLPLGAADRRSRRFDGAYVEAAIPLNGPPRAYRIQPNYGTHFGIFGDMTLPDDKRVSRGGLGVFELAGRIGYLDLRDAPTGGGFERSWTVDLSWRPEPNVKIKLDHSRYEVRRPVSNGGDVDVALTEMRLQYYW</sequence>
<gene>
    <name evidence="2" type="ORF">ACFQDP_11630</name>
</gene>
<organism evidence="2 3">
    <name type="scientific">Methylorubrum zatmanii</name>
    <dbReference type="NCBI Taxonomy" id="29429"/>
    <lineage>
        <taxon>Bacteria</taxon>
        <taxon>Pseudomonadati</taxon>
        <taxon>Pseudomonadota</taxon>
        <taxon>Alphaproteobacteria</taxon>
        <taxon>Hyphomicrobiales</taxon>
        <taxon>Methylobacteriaceae</taxon>
        <taxon>Methylorubrum</taxon>
    </lineage>
</organism>
<reference evidence="3" key="1">
    <citation type="journal article" date="2019" name="Int. J. Syst. Evol. Microbiol.">
        <title>The Global Catalogue of Microorganisms (GCM) 10K type strain sequencing project: providing services to taxonomists for standard genome sequencing and annotation.</title>
        <authorList>
            <consortium name="The Broad Institute Genomics Platform"/>
            <consortium name="The Broad Institute Genome Sequencing Center for Infectious Disease"/>
            <person name="Wu L."/>
            <person name="Ma J."/>
        </authorList>
    </citation>
    <scope>NUCLEOTIDE SEQUENCE [LARGE SCALE GENOMIC DNA]</scope>
    <source>
        <strain evidence="3">CCUG 36916</strain>
    </source>
</reference>
<dbReference type="SUPFAM" id="SSF56935">
    <property type="entry name" value="Porins"/>
    <property type="match status" value="1"/>
</dbReference>
<comment type="caution">
    <text evidence="2">The sequence shown here is derived from an EMBL/GenBank/DDBJ whole genome shotgun (WGS) entry which is preliminary data.</text>
</comment>
<accession>A0ABW1WP24</accession>
<evidence type="ECO:0000256" key="1">
    <source>
        <dbReference type="SAM" id="MobiDB-lite"/>
    </source>
</evidence>
<dbReference type="EMBL" id="JBHSTT010000037">
    <property type="protein sequence ID" value="MFC6389976.1"/>
    <property type="molecule type" value="Genomic_DNA"/>
</dbReference>
<dbReference type="Proteomes" id="UP001596237">
    <property type="component" value="Unassembled WGS sequence"/>
</dbReference>